<dbReference type="AlphaFoldDB" id="A0A450TA07"/>
<dbReference type="SUPFAM" id="SSF52540">
    <property type="entry name" value="P-loop containing nucleoside triphosphate hydrolases"/>
    <property type="match status" value="1"/>
</dbReference>
<dbReference type="PANTHER" id="PTHR13696">
    <property type="entry name" value="P-LOOP CONTAINING NUCLEOSIDE TRIPHOSPHATE HYDROLASE"/>
    <property type="match status" value="1"/>
</dbReference>
<evidence type="ECO:0000259" key="1">
    <source>
        <dbReference type="Pfam" id="PF13614"/>
    </source>
</evidence>
<evidence type="ECO:0000313" key="3">
    <source>
        <dbReference type="EMBL" id="VFJ63521.1"/>
    </source>
</evidence>
<dbReference type="EMBL" id="CAADEW010000090">
    <property type="protein sequence ID" value="VFJ59296.1"/>
    <property type="molecule type" value="Genomic_DNA"/>
</dbReference>
<accession>A0A450TA07</accession>
<evidence type="ECO:0000313" key="2">
    <source>
        <dbReference type="EMBL" id="VFJ59296.1"/>
    </source>
</evidence>
<dbReference type="EMBL" id="CAADFD010000084">
    <property type="protein sequence ID" value="VFJ63521.1"/>
    <property type="molecule type" value="Genomic_DNA"/>
</dbReference>
<organism evidence="3">
    <name type="scientific">Candidatus Kentrum sp. FW</name>
    <dbReference type="NCBI Taxonomy" id="2126338"/>
    <lineage>
        <taxon>Bacteria</taxon>
        <taxon>Pseudomonadati</taxon>
        <taxon>Pseudomonadota</taxon>
        <taxon>Gammaproteobacteria</taxon>
        <taxon>Candidatus Kentrum</taxon>
    </lineage>
</organism>
<feature type="domain" description="AAA" evidence="1">
    <location>
        <begin position="4"/>
        <end position="213"/>
    </location>
</feature>
<dbReference type="InterPro" id="IPR025669">
    <property type="entry name" value="AAA_dom"/>
</dbReference>
<gene>
    <name evidence="2" type="ORF">BECKFW1821A_GA0114235_10904</name>
    <name evidence="3" type="ORF">BECKFW1821B_GA0114236_10849</name>
</gene>
<dbReference type="PANTHER" id="PTHR13696:SF99">
    <property type="entry name" value="COBYRINIC ACID AC-DIAMIDE SYNTHASE"/>
    <property type="match status" value="1"/>
</dbReference>
<name>A0A450TA07_9GAMM</name>
<sequence length="338" mass="37495">MKYAIWNNKGGVGKTFLSFILGTEYARSNPEKKVILVDMCPQANLSEIVLGGNGKGGDILSGILKNKDGRKTIGGYFDFRIRIPSNLVGVESEYLITGNDFNKNLPNNLYLICGDPSLEFQAQVINQISSQSAPDDIWRNVRYWLNNLLTVCSNKLGSEPTVIIDCNPSFSSYTEIAIAASDRLIMPCSSDGSSARAIDNVAGLLYGFNAFKEYKKGSFSTNTEEFGMALPLIHTVIHNRFTQYGEEASKSFRAMFEEIKKRVNNFKENAPNRFADGVELFSEMPDTHKVTIACSHKGIPPYKLGARNYKIHNENVAVPADQLDGYRAATEKLLETIT</sequence>
<dbReference type="InterPro" id="IPR050678">
    <property type="entry name" value="DNA_Partitioning_ATPase"/>
</dbReference>
<protein>
    <submittedName>
        <fullName evidence="3">AAA domain-containing protein</fullName>
    </submittedName>
</protein>
<dbReference type="Gene3D" id="3.40.50.300">
    <property type="entry name" value="P-loop containing nucleotide triphosphate hydrolases"/>
    <property type="match status" value="1"/>
</dbReference>
<reference evidence="3" key="1">
    <citation type="submission" date="2019-02" db="EMBL/GenBank/DDBJ databases">
        <authorList>
            <person name="Gruber-Vodicka R. H."/>
            <person name="Seah K. B. B."/>
        </authorList>
    </citation>
    <scope>NUCLEOTIDE SEQUENCE</scope>
    <source>
        <strain evidence="3">BECK_BZ106</strain>
        <strain evidence="2">BECK_BZ15</strain>
    </source>
</reference>
<dbReference type="Pfam" id="PF13614">
    <property type="entry name" value="AAA_31"/>
    <property type="match status" value="1"/>
</dbReference>
<proteinExistence type="predicted"/>
<dbReference type="CDD" id="cd02042">
    <property type="entry name" value="ParAB_family"/>
    <property type="match status" value="1"/>
</dbReference>
<dbReference type="InterPro" id="IPR027417">
    <property type="entry name" value="P-loop_NTPase"/>
</dbReference>